<evidence type="ECO:0000313" key="2">
    <source>
        <dbReference type="Proteomes" id="UP001141434"/>
    </source>
</evidence>
<name>A0A9W9FSN7_9EURO</name>
<dbReference type="RefSeq" id="XP_056514666.1">
    <property type="nucleotide sequence ID" value="XM_056653599.1"/>
</dbReference>
<accession>A0A9W9FSN7</accession>
<keyword evidence="2" id="KW-1185">Reference proteome</keyword>
<dbReference type="OrthoDB" id="4367324at2759"/>
<sequence length="154" mass="17298">MAMSSQPLHNVVNFGSGNLAHTTQAYTPDLAFFDHPSQPAATRSDRIPGCLKPSSKWWSDMPKSHRLFDRVQFKQILSEVNRYMAQSNTRIGFILTDKELVPIRKLAEKGHVEIADSIPWDACGQGEDRPQLTVLLALWYLGMLASDDQQLVMG</sequence>
<evidence type="ECO:0000313" key="1">
    <source>
        <dbReference type="EMBL" id="KAJ5105670.1"/>
    </source>
</evidence>
<dbReference type="EMBL" id="JAPMSZ010000004">
    <property type="protein sequence ID" value="KAJ5105670.1"/>
    <property type="molecule type" value="Genomic_DNA"/>
</dbReference>
<dbReference type="AlphaFoldDB" id="A0A9W9FSN7"/>
<dbReference type="GeneID" id="81392767"/>
<proteinExistence type="predicted"/>
<reference evidence="1" key="1">
    <citation type="submission" date="2022-11" db="EMBL/GenBank/DDBJ databases">
        <authorList>
            <person name="Petersen C."/>
        </authorList>
    </citation>
    <scope>NUCLEOTIDE SEQUENCE</scope>
    <source>
        <strain evidence="1">IBT 34128</strain>
    </source>
</reference>
<protein>
    <submittedName>
        <fullName evidence="1">Uncharacterized protein</fullName>
    </submittedName>
</protein>
<organism evidence="1 2">
    <name type="scientific">Penicillium alfredii</name>
    <dbReference type="NCBI Taxonomy" id="1506179"/>
    <lineage>
        <taxon>Eukaryota</taxon>
        <taxon>Fungi</taxon>
        <taxon>Dikarya</taxon>
        <taxon>Ascomycota</taxon>
        <taxon>Pezizomycotina</taxon>
        <taxon>Eurotiomycetes</taxon>
        <taxon>Eurotiomycetidae</taxon>
        <taxon>Eurotiales</taxon>
        <taxon>Aspergillaceae</taxon>
        <taxon>Penicillium</taxon>
    </lineage>
</organism>
<comment type="caution">
    <text evidence="1">The sequence shown here is derived from an EMBL/GenBank/DDBJ whole genome shotgun (WGS) entry which is preliminary data.</text>
</comment>
<gene>
    <name evidence="1" type="ORF">NUU61_003017</name>
</gene>
<dbReference type="Proteomes" id="UP001141434">
    <property type="component" value="Unassembled WGS sequence"/>
</dbReference>
<reference evidence="1" key="2">
    <citation type="journal article" date="2023" name="IMA Fungus">
        <title>Comparative genomic study of the Penicillium genus elucidates a diverse pangenome and 15 lateral gene transfer events.</title>
        <authorList>
            <person name="Petersen C."/>
            <person name="Sorensen T."/>
            <person name="Nielsen M.R."/>
            <person name="Sondergaard T.E."/>
            <person name="Sorensen J.L."/>
            <person name="Fitzpatrick D.A."/>
            <person name="Frisvad J.C."/>
            <person name="Nielsen K.L."/>
        </authorList>
    </citation>
    <scope>NUCLEOTIDE SEQUENCE</scope>
    <source>
        <strain evidence="1">IBT 34128</strain>
    </source>
</reference>